<keyword evidence="5 6" id="KW-0472">Membrane</keyword>
<dbReference type="EMBL" id="CAJNOR010000009">
    <property type="protein sequence ID" value="CAF0749251.1"/>
    <property type="molecule type" value="Genomic_DNA"/>
</dbReference>
<evidence type="ECO:0000313" key="10">
    <source>
        <dbReference type="Proteomes" id="UP000663828"/>
    </source>
</evidence>
<evidence type="ECO:0000256" key="5">
    <source>
        <dbReference type="ARBA" id="ARBA00023136"/>
    </source>
</evidence>
<feature type="domain" description="DUF1279" evidence="7">
    <location>
        <begin position="90"/>
        <end position="211"/>
    </location>
</feature>
<dbReference type="PANTHER" id="PTHR21377:SF1">
    <property type="entry name" value="PROTEIN FAM210A"/>
    <property type="match status" value="1"/>
</dbReference>
<evidence type="ECO:0000256" key="4">
    <source>
        <dbReference type="ARBA" id="ARBA00023054"/>
    </source>
</evidence>
<evidence type="ECO:0000256" key="2">
    <source>
        <dbReference type="ARBA" id="ARBA00022692"/>
    </source>
</evidence>
<evidence type="ECO:0000256" key="1">
    <source>
        <dbReference type="ARBA" id="ARBA00004167"/>
    </source>
</evidence>
<dbReference type="Proteomes" id="UP000663828">
    <property type="component" value="Unassembled WGS sequence"/>
</dbReference>
<evidence type="ECO:0000259" key="7">
    <source>
        <dbReference type="Pfam" id="PF06916"/>
    </source>
</evidence>
<dbReference type="OrthoDB" id="5874039at2759"/>
<keyword evidence="4" id="KW-0175">Coiled coil</keyword>
<keyword evidence="2 6" id="KW-0812">Transmembrane</keyword>
<comment type="subcellular location">
    <subcellularLocation>
        <location evidence="1">Membrane</location>
        <topology evidence="1">Single-pass membrane protein</topology>
    </subcellularLocation>
</comment>
<keyword evidence="3 6" id="KW-1133">Transmembrane helix</keyword>
<reference evidence="8" key="1">
    <citation type="submission" date="2021-02" db="EMBL/GenBank/DDBJ databases">
        <authorList>
            <person name="Nowell W R."/>
        </authorList>
    </citation>
    <scope>NUCLEOTIDE SEQUENCE</scope>
</reference>
<evidence type="ECO:0000313" key="9">
    <source>
        <dbReference type="EMBL" id="CAF0801053.1"/>
    </source>
</evidence>
<sequence>MWHLCRCSSRPLIGVGQLLIRQSSLIPMKPIVPQRPFSFPSIFKLKKNLPEPISQPSVNPRHPPDYIPPRPHIDPHANKPVQSQSSIFARFRHAYAKYGRILLVVHFFSSCAWFAGLVVLHFKGFDLGMYLIDGLTRINIISPERRLSFIRRMNEFSVAGILSRIPFISQERLDSLNAYWTGERVRLLATALLLYKFLVPIRYAFTLGATTYISRTFLKRGLLKRAPQGDSLQELYRDQKQLIKSHVRRARDKMKTTARRGGQKPE</sequence>
<gene>
    <name evidence="9" type="ORF">EDS130_LOCUS4857</name>
    <name evidence="8" type="ORF">XAT740_LOCUS326</name>
</gene>
<accession>A0A813P8T9</accession>
<evidence type="ECO:0000313" key="8">
    <source>
        <dbReference type="EMBL" id="CAF0749251.1"/>
    </source>
</evidence>
<dbReference type="Proteomes" id="UP000663852">
    <property type="component" value="Unassembled WGS sequence"/>
</dbReference>
<name>A0A813P8T9_ADIRI</name>
<proteinExistence type="predicted"/>
<comment type="caution">
    <text evidence="8">The sequence shown here is derived from an EMBL/GenBank/DDBJ whole genome shotgun (WGS) entry which is preliminary data.</text>
</comment>
<evidence type="ECO:0000256" key="6">
    <source>
        <dbReference type="SAM" id="Phobius"/>
    </source>
</evidence>
<dbReference type="AlphaFoldDB" id="A0A813P8T9"/>
<dbReference type="InterPro" id="IPR009688">
    <property type="entry name" value="FAM210A/B-like_dom"/>
</dbReference>
<protein>
    <recommendedName>
        <fullName evidence="7">DUF1279 domain-containing protein</fullName>
    </recommendedName>
</protein>
<keyword evidence="10" id="KW-1185">Reference proteome</keyword>
<dbReference type="PANTHER" id="PTHR21377">
    <property type="entry name" value="PROTEIN FAM210B, MITOCHONDRIAL"/>
    <property type="match status" value="1"/>
</dbReference>
<dbReference type="InterPro" id="IPR045866">
    <property type="entry name" value="FAM210A/B-like"/>
</dbReference>
<dbReference type="Pfam" id="PF06916">
    <property type="entry name" value="FAM210A-B_dom"/>
    <property type="match status" value="1"/>
</dbReference>
<dbReference type="EMBL" id="CAJNOJ010000013">
    <property type="protein sequence ID" value="CAF0801053.1"/>
    <property type="molecule type" value="Genomic_DNA"/>
</dbReference>
<evidence type="ECO:0000256" key="3">
    <source>
        <dbReference type="ARBA" id="ARBA00022989"/>
    </source>
</evidence>
<dbReference type="GO" id="GO:0016020">
    <property type="term" value="C:membrane"/>
    <property type="evidence" value="ECO:0007669"/>
    <property type="project" value="UniProtKB-SubCell"/>
</dbReference>
<organism evidence="8 10">
    <name type="scientific">Adineta ricciae</name>
    <name type="common">Rotifer</name>
    <dbReference type="NCBI Taxonomy" id="249248"/>
    <lineage>
        <taxon>Eukaryota</taxon>
        <taxon>Metazoa</taxon>
        <taxon>Spiralia</taxon>
        <taxon>Gnathifera</taxon>
        <taxon>Rotifera</taxon>
        <taxon>Eurotatoria</taxon>
        <taxon>Bdelloidea</taxon>
        <taxon>Adinetida</taxon>
        <taxon>Adinetidae</taxon>
        <taxon>Adineta</taxon>
    </lineage>
</organism>
<feature type="transmembrane region" description="Helical" evidence="6">
    <location>
        <begin position="101"/>
        <end position="122"/>
    </location>
</feature>
<dbReference type="GO" id="GO:0005739">
    <property type="term" value="C:mitochondrion"/>
    <property type="evidence" value="ECO:0007669"/>
    <property type="project" value="TreeGrafter"/>
</dbReference>